<reference evidence="2 3" key="1">
    <citation type="journal article" date="2013" name="BMC Genomics">
        <title>Reconstruction of the lipid metabolism for the microalga Monoraphidium neglectum from its genome sequence reveals characteristics suitable for biofuel production.</title>
        <authorList>
            <person name="Bogen C."/>
            <person name="Al-Dilaimi A."/>
            <person name="Albersmeier A."/>
            <person name="Wichmann J."/>
            <person name="Grundmann M."/>
            <person name="Rupp O."/>
            <person name="Lauersen K.J."/>
            <person name="Blifernez-Klassen O."/>
            <person name="Kalinowski J."/>
            <person name="Goesmann A."/>
            <person name="Mussgnug J.H."/>
            <person name="Kruse O."/>
        </authorList>
    </citation>
    <scope>NUCLEOTIDE SEQUENCE [LARGE SCALE GENOMIC DNA]</scope>
    <source>
        <strain evidence="2 3">SAG 48.87</strain>
    </source>
</reference>
<sequence>MVFGPVIGAGLGAVAGAALGAAVFSGDRPKDFKFITEAADRDENIRTPASANVNDDMRRLIPLTPEWTFWPDFDRWAMVNRVVRLMWPNLTGAIMHEVVKQLKPTLQGILADVSAANIGFGGEV</sequence>
<proteinExistence type="predicted"/>
<keyword evidence="1" id="KW-0812">Transmembrane</keyword>
<feature type="transmembrane region" description="Helical" evidence="1">
    <location>
        <begin position="6"/>
        <end position="24"/>
    </location>
</feature>
<dbReference type="GeneID" id="25740598"/>
<dbReference type="Proteomes" id="UP000054498">
    <property type="component" value="Unassembled WGS sequence"/>
</dbReference>
<name>A0A0D2MHT5_9CHLO</name>
<evidence type="ECO:0000313" key="2">
    <source>
        <dbReference type="EMBL" id="KIZ00242.1"/>
    </source>
</evidence>
<dbReference type="OrthoDB" id="67700at2759"/>
<keyword evidence="3" id="KW-1185">Reference proteome</keyword>
<dbReference type="AlphaFoldDB" id="A0A0D2MHT5"/>
<organism evidence="2 3">
    <name type="scientific">Monoraphidium neglectum</name>
    <dbReference type="NCBI Taxonomy" id="145388"/>
    <lineage>
        <taxon>Eukaryota</taxon>
        <taxon>Viridiplantae</taxon>
        <taxon>Chlorophyta</taxon>
        <taxon>core chlorophytes</taxon>
        <taxon>Chlorophyceae</taxon>
        <taxon>CS clade</taxon>
        <taxon>Sphaeropleales</taxon>
        <taxon>Selenastraceae</taxon>
        <taxon>Monoraphidium</taxon>
    </lineage>
</organism>
<dbReference type="EMBL" id="KK101614">
    <property type="protein sequence ID" value="KIZ00242.1"/>
    <property type="molecule type" value="Genomic_DNA"/>
</dbReference>
<evidence type="ECO:0000256" key="1">
    <source>
        <dbReference type="SAM" id="Phobius"/>
    </source>
</evidence>
<gene>
    <name evidence="2" type="ORF">MNEG_7722</name>
</gene>
<keyword evidence="1" id="KW-1133">Transmembrane helix</keyword>
<protein>
    <submittedName>
        <fullName evidence="2">Uncharacterized protein</fullName>
    </submittedName>
</protein>
<dbReference type="KEGG" id="mng:MNEG_7722"/>
<evidence type="ECO:0000313" key="3">
    <source>
        <dbReference type="Proteomes" id="UP000054498"/>
    </source>
</evidence>
<dbReference type="RefSeq" id="XP_013899261.1">
    <property type="nucleotide sequence ID" value="XM_014043807.1"/>
</dbReference>
<accession>A0A0D2MHT5</accession>
<keyword evidence="1" id="KW-0472">Membrane</keyword>